<dbReference type="AlphaFoldDB" id="A0A2C7A8A1"/>
<keyword evidence="2" id="KW-1185">Reference proteome</keyword>
<gene>
    <name evidence="1" type="ORF">CR162_19625</name>
</gene>
<proteinExistence type="predicted"/>
<evidence type="ECO:0000313" key="2">
    <source>
        <dbReference type="Proteomes" id="UP000223527"/>
    </source>
</evidence>
<dbReference type="EMBL" id="PDNU01000056">
    <property type="protein sequence ID" value="PHK93266.1"/>
    <property type="molecule type" value="Genomic_DNA"/>
</dbReference>
<name>A0A2C7A8A1_9PROT</name>
<organism evidence="1 2">
    <name type="scientific">Teichococcus rhizosphaerae</name>
    <dbReference type="NCBI Taxonomy" id="1335062"/>
    <lineage>
        <taxon>Bacteria</taxon>
        <taxon>Pseudomonadati</taxon>
        <taxon>Pseudomonadota</taxon>
        <taxon>Alphaproteobacteria</taxon>
        <taxon>Acetobacterales</taxon>
        <taxon>Roseomonadaceae</taxon>
        <taxon>Roseomonas</taxon>
    </lineage>
</organism>
<evidence type="ECO:0000313" key="1">
    <source>
        <dbReference type="EMBL" id="PHK93266.1"/>
    </source>
</evidence>
<protein>
    <submittedName>
        <fullName evidence="1">Uncharacterized protein</fullName>
    </submittedName>
</protein>
<accession>A0A2C7A8A1</accession>
<sequence>MERWAQAHPEQARDPDDIGTDYFDRDWSKFHAHAQEARELDETALRLLTVEELADLEVLFYIGRDRVHGEHYEEDLGRTLAEHRAKASLGSAVHHLMSKTNLLDAVVDGARAVGRPSLAAKLRALRPRA</sequence>
<comment type="caution">
    <text evidence="1">The sequence shown here is derived from an EMBL/GenBank/DDBJ whole genome shotgun (WGS) entry which is preliminary data.</text>
</comment>
<reference evidence="1 2" key="1">
    <citation type="submission" date="2017-10" db="EMBL/GenBank/DDBJ databases">
        <authorList>
            <person name="Banno H."/>
            <person name="Chua N.-H."/>
        </authorList>
    </citation>
    <scope>NUCLEOTIDE SEQUENCE [LARGE SCALE GENOMIC DNA]</scope>
    <source>
        <strain evidence="1 2">YW11</strain>
    </source>
</reference>
<dbReference type="Proteomes" id="UP000223527">
    <property type="component" value="Unassembled WGS sequence"/>
</dbReference>